<dbReference type="PROSITE" id="PS50011">
    <property type="entry name" value="PROTEIN_KINASE_DOM"/>
    <property type="match status" value="1"/>
</dbReference>
<proteinExistence type="predicted"/>
<dbReference type="InterPro" id="IPR000719">
    <property type="entry name" value="Prot_kinase_dom"/>
</dbReference>
<keyword evidence="2" id="KW-0808">Transferase</keyword>
<sequence length="657" mass="75078">MSENITLPSVEEVQEWKRADVINFLRENADEDKLDLDDDDIAIIKKNKVKGADFLLLSKDELRECGLELGPAKRIVGFINDIKGKGEATTASNQELQELKERLAILQASKVGEEVSIYFQYLNSEIMRLSSNDWNSLSELHTLLEKVFGLRGALLDHIFSIGDKYINISWSKDVLINYIQKQKCSANNPIRISDKKTVKRSYLDMLGGLPAPSKLGEPEEWYKRQKHNAVDAICLNHCPPTASSSIPVSLLCSIFGKFKDLCNEASESEDNLFAFKFCFQMAECYNSEAERQDDANRMLSKYLDRSVQPIVVLPKGYRTDGTVSYGPNKYRELNVEYKNYNCSSDACPYLENCGYFLAFCKEMKDHSAYHVTNFPCFLVVISGPYFSVSGAVFADKAIVDPLTPVFPLIWQQYDEAMMVSIAKTFRALKISLQLLHQYYANVDELIQDVPQTVHPVHPSFPEVIIDDKSYVVQINSQISTNLLWEVTLLNEQEPHLIIYVKAVQKHQYSLDTHQLLAEVGYAPKVLATSVIPGNWLLIYMECLNNHSILHNISNLEDSERNSLKKKIKEVVEYLHNLEHVHGDLREGNILVRQLEDNEFDVKLIDFEWSGKVGSARYSPFMNRKDIQWPDGAQDCKLVTKNHDLFMLEQTLRKKNLV</sequence>
<feature type="domain" description="Protein kinase" evidence="1">
    <location>
        <begin position="439"/>
        <end position="657"/>
    </location>
</feature>
<dbReference type="Pfam" id="PF00069">
    <property type="entry name" value="Pkinase"/>
    <property type="match status" value="1"/>
</dbReference>
<dbReference type="SUPFAM" id="SSF56112">
    <property type="entry name" value="Protein kinase-like (PK-like)"/>
    <property type="match status" value="1"/>
</dbReference>
<name>A0A8H3X650_GIGMA</name>
<evidence type="ECO:0000259" key="1">
    <source>
        <dbReference type="PROSITE" id="PS50011"/>
    </source>
</evidence>
<dbReference type="InterPro" id="IPR011009">
    <property type="entry name" value="Kinase-like_dom_sf"/>
</dbReference>
<dbReference type="GO" id="GO:0004672">
    <property type="term" value="F:protein kinase activity"/>
    <property type="evidence" value="ECO:0007669"/>
    <property type="project" value="InterPro"/>
</dbReference>
<dbReference type="Gene3D" id="1.10.510.10">
    <property type="entry name" value="Transferase(Phosphotransferase) domain 1"/>
    <property type="match status" value="1"/>
</dbReference>
<accession>A0A8H3X650</accession>
<dbReference type="SUPFAM" id="SSF47769">
    <property type="entry name" value="SAM/Pointed domain"/>
    <property type="match status" value="1"/>
</dbReference>
<dbReference type="GO" id="GO:0005524">
    <property type="term" value="F:ATP binding"/>
    <property type="evidence" value="ECO:0007669"/>
    <property type="project" value="InterPro"/>
</dbReference>
<keyword evidence="3" id="KW-1185">Reference proteome</keyword>
<dbReference type="InterPro" id="IPR013761">
    <property type="entry name" value="SAM/pointed_sf"/>
</dbReference>
<organism evidence="2 3">
    <name type="scientific">Gigaspora margarita</name>
    <dbReference type="NCBI Taxonomy" id="4874"/>
    <lineage>
        <taxon>Eukaryota</taxon>
        <taxon>Fungi</taxon>
        <taxon>Fungi incertae sedis</taxon>
        <taxon>Mucoromycota</taxon>
        <taxon>Glomeromycotina</taxon>
        <taxon>Glomeromycetes</taxon>
        <taxon>Diversisporales</taxon>
        <taxon>Gigasporaceae</taxon>
        <taxon>Gigaspora</taxon>
    </lineage>
</organism>
<dbReference type="AlphaFoldDB" id="A0A8H3X650"/>
<reference evidence="2 3" key="1">
    <citation type="journal article" date="2019" name="Environ. Microbiol.">
        <title>At the nexus of three kingdoms: the genome of the mycorrhizal fungus Gigaspora margarita provides insights into plant, endobacterial and fungal interactions.</title>
        <authorList>
            <person name="Venice F."/>
            <person name="Ghignone S."/>
            <person name="Salvioli di Fossalunga A."/>
            <person name="Amselem J."/>
            <person name="Novero M."/>
            <person name="Xianan X."/>
            <person name="Sedzielewska Toro K."/>
            <person name="Morin E."/>
            <person name="Lipzen A."/>
            <person name="Grigoriev I.V."/>
            <person name="Henrissat B."/>
            <person name="Martin F.M."/>
            <person name="Bonfante P."/>
        </authorList>
    </citation>
    <scope>NUCLEOTIDE SEQUENCE [LARGE SCALE GENOMIC DNA]</scope>
    <source>
        <strain evidence="2 3">BEG34</strain>
    </source>
</reference>
<dbReference type="EMBL" id="WTPW01001657">
    <property type="protein sequence ID" value="KAF0424064.1"/>
    <property type="molecule type" value="Genomic_DNA"/>
</dbReference>
<evidence type="ECO:0000313" key="3">
    <source>
        <dbReference type="Proteomes" id="UP000439903"/>
    </source>
</evidence>
<gene>
    <name evidence="2" type="ORF">F8M41_006632</name>
</gene>
<protein>
    <submittedName>
        <fullName evidence="2">Proteinkinasesubdomain-containingproteinpkl/ ccin9</fullName>
    </submittedName>
</protein>
<comment type="caution">
    <text evidence="2">The sequence shown here is derived from an EMBL/GenBank/DDBJ whole genome shotgun (WGS) entry which is preliminary data.</text>
</comment>
<dbReference type="Proteomes" id="UP000439903">
    <property type="component" value="Unassembled WGS sequence"/>
</dbReference>
<dbReference type="OrthoDB" id="2416192at2759"/>
<keyword evidence="2" id="KW-0418">Kinase</keyword>
<dbReference type="Gene3D" id="1.10.150.50">
    <property type="entry name" value="Transcription Factor, Ets-1"/>
    <property type="match status" value="1"/>
</dbReference>
<evidence type="ECO:0000313" key="2">
    <source>
        <dbReference type="EMBL" id="KAF0424064.1"/>
    </source>
</evidence>